<organism evidence="6 7">
    <name type="scientific">Frigidibacter mobilis</name>
    <dbReference type="NCBI Taxonomy" id="1335048"/>
    <lineage>
        <taxon>Bacteria</taxon>
        <taxon>Pseudomonadati</taxon>
        <taxon>Pseudomonadota</taxon>
        <taxon>Alphaproteobacteria</taxon>
        <taxon>Rhodobacterales</taxon>
        <taxon>Paracoccaceae</taxon>
        <taxon>Frigidibacter</taxon>
    </lineage>
</organism>
<gene>
    <name evidence="6" type="ORF">AKL17_1p0034</name>
</gene>
<dbReference type="EC" id="2.1.1.72" evidence="1"/>
<evidence type="ECO:0000313" key="7">
    <source>
        <dbReference type="Proteomes" id="UP000076128"/>
    </source>
</evidence>
<keyword evidence="6" id="KW-0614">Plasmid</keyword>
<dbReference type="GO" id="GO:0008170">
    <property type="term" value="F:N-methyltransferase activity"/>
    <property type="evidence" value="ECO:0007669"/>
    <property type="project" value="InterPro"/>
</dbReference>
<dbReference type="GO" id="GO:0003677">
    <property type="term" value="F:DNA binding"/>
    <property type="evidence" value="ECO:0007669"/>
    <property type="project" value="InterPro"/>
</dbReference>
<name>A0A159Z8Z0_9RHOB</name>
<feature type="domain" description="DNA methylase N-4/N-6" evidence="5">
    <location>
        <begin position="3"/>
        <end position="57"/>
    </location>
</feature>
<sequence>MMPRLQIMKAMLKPSGVLAICIDDNELFHLGMMLDEVFGEKNRLGIINWEKTTSKNQAGEFR</sequence>
<keyword evidence="7" id="KW-1185">Reference proteome</keyword>
<reference evidence="6 7" key="1">
    <citation type="submission" date="2015-09" db="EMBL/GenBank/DDBJ databases">
        <title>Complete genome sequence of Defluviimonas alba cai42t isolated from an oilfield in Xinjiang.</title>
        <authorList>
            <person name="Geng S."/>
            <person name="Pan X."/>
            <person name="Wu X."/>
        </authorList>
    </citation>
    <scope>NUCLEOTIDE SEQUENCE [LARGE SCALE GENOMIC DNA]</scope>
    <source>
        <strain evidence="7">cai42</strain>
        <plasmid evidence="7">cai42_Plasmida</plasmid>
    </source>
</reference>
<dbReference type="AlphaFoldDB" id="A0A159Z8Z0"/>
<dbReference type="GO" id="GO:0009007">
    <property type="term" value="F:site-specific DNA-methyltransferase (adenine-specific) activity"/>
    <property type="evidence" value="ECO:0007669"/>
    <property type="project" value="UniProtKB-EC"/>
</dbReference>
<evidence type="ECO:0000256" key="4">
    <source>
        <dbReference type="ARBA" id="ARBA00047942"/>
    </source>
</evidence>
<geneLocation type="plasmid" evidence="7">
    <name>cai42_Plasmida</name>
</geneLocation>
<evidence type="ECO:0000313" key="6">
    <source>
        <dbReference type="EMBL" id="AMY72035.1"/>
    </source>
</evidence>
<dbReference type="EMBL" id="CP012662">
    <property type="protein sequence ID" value="AMY72035.1"/>
    <property type="molecule type" value="Genomic_DNA"/>
</dbReference>
<dbReference type="InterPro" id="IPR002941">
    <property type="entry name" value="DNA_methylase_N4/N6"/>
</dbReference>
<dbReference type="GO" id="GO:0032259">
    <property type="term" value="P:methylation"/>
    <property type="evidence" value="ECO:0007669"/>
    <property type="project" value="UniProtKB-KW"/>
</dbReference>
<evidence type="ECO:0000256" key="2">
    <source>
        <dbReference type="ARBA" id="ARBA00022603"/>
    </source>
</evidence>
<accession>A0A159Z8Z0</accession>
<evidence type="ECO:0000256" key="1">
    <source>
        <dbReference type="ARBA" id="ARBA00011900"/>
    </source>
</evidence>
<proteinExistence type="predicted"/>
<protein>
    <recommendedName>
        <fullName evidence="1">site-specific DNA-methyltransferase (adenine-specific)</fullName>
        <ecNumber evidence="1">2.1.1.72</ecNumber>
    </recommendedName>
</protein>
<keyword evidence="3" id="KW-0808">Transferase</keyword>
<dbReference type="KEGG" id="daa:AKL17_1p0034"/>
<evidence type="ECO:0000256" key="3">
    <source>
        <dbReference type="ARBA" id="ARBA00022679"/>
    </source>
</evidence>
<dbReference type="InterPro" id="IPR029063">
    <property type="entry name" value="SAM-dependent_MTases_sf"/>
</dbReference>
<keyword evidence="2 6" id="KW-0489">Methyltransferase</keyword>
<dbReference type="SUPFAM" id="SSF53335">
    <property type="entry name" value="S-adenosyl-L-methionine-dependent methyltransferases"/>
    <property type="match status" value="1"/>
</dbReference>
<dbReference type="Proteomes" id="UP000076128">
    <property type="component" value="Plasmid pcai42A"/>
</dbReference>
<evidence type="ECO:0000259" key="5">
    <source>
        <dbReference type="Pfam" id="PF01555"/>
    </source>
</evidence>
<dbReference type="Pfam" id="PF01555">
    <property type="entry name" value="N6_N4_Mtase"/>
    <property type="match status" value="1"/>
</dbReference>
<dbReference type="Gene3D" id="3.40.50.150">
    <property type="entry name" value="Vaccinia Virus protein VP39"/>
    <property type="match status" value="1"/>
</dbReference>
<comment type="catalytic activity">
    <reaction evidence="4">
        <text>a 2'-deoxyadenosine in DNA + S-adenosyl-L-methionine = an N(6)-methyl-2'-deoxyadenosine in DNA + S-adenosyl-L-homocysteine + H(+)</text>
        <dbReference type="Rhea" id="RHEA:15197"/>
        <dbReference type="Rhea" id="RHEA-COMP:12418"/>
        <dbReference type="Rhea" id="RHEA-COMP:12419"/>
        <dbReference type="ChEBI" id="CHEBI:15378"/>
        <dbReference type="ChEBI" id="CHEBI:57856"/>
        <dbReference type="ChEBI" id="CHEBI:59789"/>
        <dbReference type="ChEBI" id="CHEBI:90615"/>
        <dbReference type="ChEBI" id="CHEBI:90616"/>
        <dbReference type="EC" id="2.1.1.72"/>
    </reaction>
</comment>